<accession>A0A9Q0I5K2</accession>
<evidence type="ECO:0000313" key="2">
    <source>
        <dbReference type="EMBL" id="KAJ3586165.1"/>
    </source>
</evidence>
<dbReference type="Proteomes" id="UP001148018">
    <property type="component" value="Unassembled WGS sequence"/>
</dbReference>
<evidence type="ECO:0000256" key="1">
    <source>
        <dbReference type="SAM" id="MobiDB-lite"/>
    </source>
</evidence>
<gene>
    <name evidence="2" type="ORF">NHX12_012566</name>
</gene>
<feature type="compositionally biased region" description="Acidic residues" evidence="1">
    <location>
        <begin position="39"/>
        <end position="76"/>
    </location>
</feature>
<feature type="compositionally biased region" description="Basic and acidic residues" evidence="1">
    <location>
        <begin position="77"/>
        <end position="92"/>
    </location>
</feature>
<feature type="compositionally biased region" description="Acidic residues" evidence="1">
    <location>
        <begin position="93"/>
        <end position="133"/>
    </location>
</feature>
<feature type="compositionally biased region" description="Acidic residues" evidence="1">
    <location>
        <begin position="9"/>
        <end position="30"/>
    </location>
</feature>
<comment type="caution">
    <text evidence="2">The sequence shown here is derived from an EMBL/GenBank/DDBJ whole genome shotgun (WGS) entry which is preliminary data.</text>
</comment>
<feature type="compositionally biased region" description="Polar residues" evidence="1">
    <location>
        <begin position="136"/>
        <end position="152"/>
    </location>
</feature>
<proteinExistence type="predicted"/>
<organism evidence="2 3">
    <name type="scientific">Muraenolepis orangiensis</name>
    <name type="common">Patagonian moray cod</name>
    <dbReference type="NCBI Taxonomy" id="630683"/>
    <lineage>
        <taxon>Eukaryota</taxon>
        <taxon>Metazoa</taxon>
        <taxon>Chordata</taxon>
        <taxon>Craniata</taxon>
        <taxon>Vertebrata</taxon>
        <taxon>Euteleostomi</taxon>
        <taxon>Actinopterygii</taxon>
        <taxon>Neopterygii</taxon>
        <taxon>Teleostei</taxon>
        <taxon>Neoteleostei</taxon>
        <taxon>Acanthomorphata</taxon>
        <taxon>Zeiogadaria</taxon>
        <taxon>Gadariae</taxon>
        <taxon>Gadiformes</taxon>
        <taxon>Muraenolepidoidei</taxon>
        <taxon>Muraenolepididae</taxon>
        <taxon>Muraenolepis</taxon>
    </lineage>
</organism>
<protein>
    <submittedName>
        <fullName evidence="2">Uncharacterized protein</fullName>
    </submittedName>
</protein>
<keyword evidence="3" id="KW-1185">Reference proteome</keyword>
<dbReference type="EMBL" id="JANIIK010000117">
    <property type="protein sequence ID" value="KAJ3586165.1"/>
    <property type="molecule type" value="Genomic_DNA"/>
</dbReference>
<dbReference type="OrthoDB" id="10030973at2759"/>
<dbReference type="AlphaFoldDB" id="A0A9Q0I5K2"/>
<feature type="region of interest" description="Disordered" evidence="1">
    <location>
        <begin position="1"/>
        <end position="154"/>
    </location>
</feature>
<name>A0A9Q0I5K2_9TELE</name>
<sequence>MYFIFFSQTDEEGIEVEDVSEIEDNIDPDLDPDHCETDQSTDGEEEAPEEDTPEEEAPEEETPEEDTPGEEAPEEDTPGKEAPEEDTPGKEAPEEEAPEEDTPGEEAPEEEAPEEEAPEEEAPEEDTPGEEAPEVTFQSKDGNLLWYSSTQDRGGRARVENIVRITPGPTRYATSRVDDIKSSSQLFLPFNYTGDDKPEGEACVCGHMESIGPGHDVPMKTLRIRAVGHKCTPHAGAEGFIRAPQGILPCGVRHRPEPGQGCDLGGPGHNLGPLGASSCRLGP</sequence>
<evidence type="ECO:0000313" key="3">
    <source>
        <dbReference type="Proteomes" id="UP001148018"/>
    </source>
</evidence>
<reference evidence="2" key="1">
    <citation type="submission" date="2022-07" db="EMBL/GenBank/DDBJ databases">
        <title>Chromosome-level genome of Muraenolepis orangiensis.</title>
        <authorList>
            <person name="Kim J."/>
        </authorList>
    </citation>
    <scope>NUCLEOTIDE SEQUENCE</scope>
    <source>
        <strain evidence="2">KU_S4_2022</strain>
        <tissue evidence="2">Muscle</tissue>
    </source>
</reference>